<dbReference type="SMART" id="SM00871">
    <property type="entry name" value="AraC_E_bind"/>
    <property type="match status" value="1"/>
</dbReference>
<keyword evidence="3" id="KW-1185">Reference proteome</keyword>
<evidence type="ECO:0000313" key="3">
    <source>
        <dbReference type="Proteomes" id="UP001595616"/>
    </source>
</evidence>
<evidence type="ECO:0000259" key="1">
    <source>
        <dbReference type="SMART" id="SM00871"/>
    </source>
</evidence>
<evidence type="ECO:0000313" key="2">
    <source>
        <dbReference type="EMBL" id="MFC3809292.1"/>
    </source>
</evidence>
<dbReference type="PANTHER" id="PTHR36444:SF2">
    <property type="entry name" value="TRANSCRIPTIONAL REGULATOR PROTEIN YOBU-RELATED"/>
    <property type="match status" value="1"/>
</dbReference>
<name>A0ABV7YSX5_9BACT</name>
<feature type="domain" description="AraC effector-binding" evidence="1">
    <location>
        <begin position="1"/>
        <end position="152"/>
    </location>
</feature>
<dbReference type="Gene3D" id="3.20.80.10">
    <property type="entry name" value="Regulatory factor, effector binding domain"/>
    <property type="match status" value="1"/>
</dbReference>
<sequence length="152" mass="17424">MEELKMEEILVIGIAVETSNEKGKAALDIPKLWERFFSENIGQQIPNKVSEEIIAIYTHYESDFTGAYTTILGCKVHNLSQIPEGMVGHKIEKQTFTKFEVKGDLTQGIVYQQWVNIWEMDLNRAYTSDFEIYRQTAQNAAEAQVDIFIAIK</sequence>
<gene>
    <name evidence="2" type="ORF">ACFOOI_01380</name>
</gene>
<dbReference type="SUPFAM" id="SSF55136">
    <property type="entry name" value="Probable bacterial effector-binding domain"/>
    <property type="match status" value="1"/>
</dbReference>
<proteinExistence type="predicted"/>
<dbReference type="RefSeq" id="WP_379834139.1">
    <property type="nucleotide sequence ID" value="NZ_JBHRYQ010000001.1"/>
</dbReference>
<organism evidence="2 3">
    <name type="scientific">Lacihabitans lacunae</name>
    <dbReference type="NCBI Taxonomy" id="1028214"/>
    <lineage>
        <taxon>Bacteria</taxon>
        <taxon>Pseudomonadati</taxon>
        <taxon>Bacteroidota</taxon>
        <taxon>Cytophagia</taxon>
        <taxon>Cytophagales</taxon>
        <taxon>Leadbetterellaceae</taxon>
        <taxon>Lacihabitans</taxon>
    </lineage>
</organism>
<dbReference type="PANTHER" id="PTHR36444">
    <property type="entry name" value="TRANSCRIPTIONAL REGULATOR PROTEIN YOBU-RELATED"/>
    <property type="match status" value="1"/>
</dbReference>
<comment type="caution">
    <text evidence="2">The sequence shown here is derived from an EMBL/GenBank/DDBJ whole genome shotgun (WGS) entry which is preliminary data.</text>
</comment>
<dbReference type="Proteomes" id="UP001595616">
    <property type="component" value="Unassembled WGS sequence"/>
</dbReference>
<dbReference type="InterPro" id="IPR011256">
    <property type="entry name" value="Reg_factor_effector_dom_sf"/>
</dbReference>
<reference evidence="3" key="1">
    <citation type="journal article" date="2019" name="Int. J. Syst. Evol. Microbiol.">
        <title>The Global Catalogue of Microorganisms (GCM) 10K type strain sequencing project: providing services to taxonomists for standard genome sequencing and annotation.</title>
        <authorList>
            <consortium name="The Broad Institute Genomics Platform"/>
            <consortium name="The Broad Institute Genome Sequencing Center for Infectious Disease"/>
            <person name="Wu L."/>
            <person name="Ma J."/>
        </authorList>
    </citation>
    <scope>NUCLEOTIDE SEQUENCE [LARGE SCALE GENOMIC DNA]</scope>
    <source>
        <strain evidence="3">CECT 7956</strain>
    </source>
</reference>
<dbReference type="InterPro" id="IPR010499">
    <property type="entry name" value="AraC_E-bd"/>
</dbReference>
<protein>
    <submittedName>
        <fullName evidence="2">GyrI-like domain-containing protein</fullName>
    </submittedName>
</protein>
<dbReference type="InterPro" id="IPR029441">
    <property type="entry name" value="Cass2"/>
</dbReference>
<accession>A0ABV7YSX5</accession>
<dbReference type="EMBL" id="JBHRYQ010000001">
    <property type="protein sequence ID" value="MFC3809292.1"/>
    <property type="molecule type" value="Genomic_DNA"/>
</dbReference>
<dbReference type="Pfam" id="PF14526">
    <property type="entry name" value="Cass2"/>
    <property type="match status" value="1"/>
</dbReference>
<dbReference type="InterPro" id="IPR053182">
    <property type="entry name" value="YobU-like_regulator"/>
</dbReference>